<dbReference type="GO" id="GO:0010181">
    <property type="term" value="F:FMN binding"/>
    <property type="evidence" value="ECO:0007669"/>
    <property type="project" value="InterPro"/>
</dbReference>
<dbReference type="EMBL" id="FNYW01000003">
    <property type="protein sequence ID" value="SEI56199.1"/>
    <property type="molecule type" value="Genomic_DNA"/>
</dbReference>
<reference evidence="9" key="1">
    <citation type="submission" date="2016-10" db="EMBL/GenBank/DDBJ databases">
        <authorList>
            <person name="Varghese N."/>
            <person name="Submissions S."/>
        </authorList>
    </citation>
    <scope>NUCLEOTIDE SEQUENCE [LARGE SCALE GENOMIC DNA]</scope>
    <source>
        <strain evidence="9">DSM 25751</strain>
    </source>
</reference>
<organism evidence="8 9">
    <name type="scientific">Alkalibacterium gilvum</name>
    <dbReference type="NCBI Taxonomy" id="1130080"/>
    <lineage>
        <taxon>Bacteria</taxon>
        <taxon>Bacillati</taxon>
        <taxon>Bacillota</taxon>
        <taxon>Bacilli</taxon>
        <taxon>Lactobacillales</taxon>
        <taxon>Carnobacteriaceae</taxon>
        <taxon>Alkalibacterium</taxon>
    </lineage>
</organism>
<evidence type="ECO:0000256" key="3">
    <source>
        <dbReference type="ARBA" id="ARBA00022827"/>
    </source>
</evidence>
<dbReference type="GO" id="GO:0033765">
    <property type="term" value="F:steroid dehydrogenase activity, acting on the CH-CH group of donors"/>
    <property type="evidence" value="ECO:0007669"/>
    <property type="project" value="UniProtKB-ARBA"/>
</dbReference>
<name>A0A1H6RK79_9LACT</name>
<evidence type="ECO:0000256" key="2">
    <source>
        <dbReference type="ARBA" id="ARBA00022630"/>
    </source>
</evidence>
<dbReference type="InterPro" id="IPR036188">
    <property type="entry name" value="FAD/NAD-bd_sf"/>
</dbReference>
<dbReference type="FunFam" id="3.90.700.10:FF:000007">
    <property type="entry name" value="NADH-dependent fumarate reductase"/>
    <property type="match status" value="1"/>
</dbReference>
<dbReference type="InterPro" id="IPR027477">
    <property type="entry name" value="Succ_DH/fumarate_Rdtase_cat_sf"/>
</dbReference>
<dbReference type="NCBIfam" id="TIGR01813">
    <property type="entry name" value="flavo_cyto_c"/>
    <property type="match status" value="1"/>
</dbReference>
<dbReference type="Pfam" id="PF00890">
    <property type="entry name" value="FAD_binding_2"/>
    <property type="match status" value="1"/>
</dbReference>
<feature type="region of interest" description="Disordered" evidence="6">
    <location>
        <begin position="25"/>
        <end position="50"/>
    </location>
</feature>
<feature type="signal peptide" evidence="5">
    <location>
        <begin position="1"/>
        <end position="23"/>
    </location>
</feature>
<dbReference type="InterPro" id="IPR010960">
    <property type="entry name" value="Flavocytochrome_c"/>
</dbReference>
<feature type="chain" id="PRO_5022249664" evidence="5">
    <location>
        <begin position="24"/>
        <end position="509"/>
    </location>
</feature>
<evidence type="ECO:0000256" key="1">
    <source>
        <dbReference type="ARBA" id="ARBA00001974"/>
    </source>
</evidence>
<keyword evidence="4 5" id="KW-0560">Oxidoreductase</keyword>
<dbReference type="Gene3D" id="3.50.50.60">
    <property type="entry name" value="FAD/NAD(P)-binding domain"/>
    <property type="match status" value="1"/>
</dbReference>
<feature type="domain" description="FAD-dependent oxidoreductase 2 FAD-binding" evidence="7">
    <location>
        <begin position="67"/>
        <end position="489"/>
    </location>
</feature>
<dbReference type="NCBIfam" id="NF005064">
    <property type="entry name" value="PRK06481.1"/>
    <property type="match status" value="1"/>
</dbReference>
<dbReference type="InterPro" id="IPR050315">
    <property type="entry name" value="FAD-oxidoreductase_2"/>
</dbReference>
<keyword evidence="3 5" id="KW-0274">FAD</keyword>
<feature type="compositionally biased region" description="Basic and acidic residues" evidence="6">
    <location>
        <begin position="28"/>
        <end position="40"/>
    </location>
</feature>
<sequence>MKKRMVLASLLGASLFLNGCVGADDATSDNKVEDTGKEDTKNEEEDATTSATYREYTDISELEDQYDVIIVGSGGAGLSAAIEAKDAGANPVIFEMMPVAGGNTKKSSAGMNASETKFQEAAGVEDSNEAFFEETMIGGKETNDEELLSYMIDNSADAINWLDSIGITLDNLTTTGGMSVERTHRPSDGSAVGEYLVNGLLDNAYERDISLFVNSEVQTILEEDGKVTGVEVLVNQTEERTIKSDAVIVATGGFGANSEMVVENDPALEGFVTTNHEGSTGTGIEMISSLGGDVVDMDDIQIHPTVEQSSGYLITEAVRGEGAILVSNEGTRFTNEMNTRDVVSADIIALPEKKAYLIFDDGVKERVKAINKYESEGFVVSGDSIEELANEMSLPAEALNETIETWNKSVSEGSDSAFGRDTAMDEDLSNGSYHAVEVAPGVHHTMGGVHINTFTEVIKTDGNKVEGLYAAGEMTGGIHGSNRIGGNAVADIIIFGRQAGKQAANYLQN</sequence>
<dbReference type="RefSeq" id="WP_091632720.1">
    <property type="nucleotide sequence ID" value="NZ_FNYW01000003.1"/>
</dbReference>
<evidence type="ECO:0000256" key="6">
    <source>
        <dbReference type="SAM" id="MobiDB-lite"/>
    </source>
</evidence>
<evidence type="ECO:0000256" key="4">
    <source>
        <dbReference type="ARBA" id="ARBA00023002"/>
    </source>
</evidence>
<evidence type="ECO:0000256" key="5">
    <source>
        <dbReference type="RuleBase" id="RU366062"/>
    </source>
</evidence>
<dbReference type="SUPFAM" id="SSF56425">
    <property type="entry name" value="Succinate dehydrogenase/fumarate reductase flavoprotein, catalytic domain"/>
    <property type="match status" value="1"/>
</dbReference>
<keyword evidence="2 5" id="KW-0285">Flavoprotein</keyword>
<dbReference type="PANTHER" id="PTHR43400:SF7">
    <property type="entry name" value="FAD-DEPENDENT OXIDOREDUCTASE 2 FAD BINDING DOMAIN-CONTAINING PROTEIN"/>
    <property type="match status" value="1"/>
</dbReference>
<dbReference type="AlphaFoldDB" id="A0A1H6RK79"/>
<keyword evidence="9" id="KW-1185">Reference proteome</keyword>
<comment type="cofactor">
    <cofactor evidence="1">
        <name>FAD</name>
        <dbReference type="ChEBI" id="CHEBI:57692"/>
    </cofactor>
</comment>
<dbReference type="Proteomes" id="UP000198564">
    <property type="component" value="Unassembled WGS sequence"/>
</dbReference>
<dbReference type="SUPFAM" id="SSF51905">
    <property type="entry name" value="FAD/NAD(P)-binding domain"/>
    <property type="match status" value="1"/>
</dbReference>
<comment type="similarity">
    <text evidence="5">Belongs to the FAD-dependent oxidoreductase 2 family. FRD/SDH subfamily.</text>
</comment>
<gene>
    <name evidence="8" type="ORF">SAMN04488113_10364</name>
</gene>
<accession>A0A1H6RK79</accession>
<evidence type="ECO:0000259" key="7">
    <source>
        <dbReference type="Pfam" id="PF00890"/>
    </source>
</evidence>
<dbReference type="STRING" id="1130080.SAMN04488113_10364"/>
<dbReference type="InterPro" id="IPR003953">
    <property type="entry name" value="FAD-dep_OxRdtase_2_FAD-bd"/>
</dbReference>
<evidence type="ECO:0000313" key="8">
    <source>
        <dbReference type="EMBL" id="SEI56199.1"/>
    </source>
</evidence>
<dbReference type="OrthoDB" id="9806724at2"/>
<evidence type="ECO:0000313" key="9">
    <source>
        <dbReference type="Proteomes" id="UP000198564"/>
    </source>
</evidence>
<proteinExistence type="inferred from homology"/>
<protein>
    <submittedName>
        <fullName evidence="8">Fumarate reductase flavoprotein subunit</fullName>
    </submittedName>
</protein>
<dbReference type="PANTHER" id="PTHR43400">
    <property type="entry name" value="FUMARATE REDUCTASE"/>
    <property type="match status" value="1"/>
</dbReference>
<keyword evidence="5" id="KW-0732">Signal</keyword>
<dbReference type="Gene3D" id="3.90.700.10">
    <property type="entry name" value="Succinate dehydrogenase/fumarate reductase flavoprotein, catalytic domain"/>
    <property type="match status" value="1"/>
</dbReference>
<dbReference type="PRINTS" id="PR00368">
    <property type="entry name" value="FADPNR"/>
</dbReference>